<dbReference type="PANTHER" id="PTHR45639:SF34">
    <property type="entry name" value="CHAPERONE PROTEIN DNAK"/>
    <property type="match status" value="1"/>
</dbReference>
<keyword evidence="3" id="KW-0067">ATP-binding</keyword>
<dbReference type="SUPFAM" id="SSF49899">
    <property type="entry name" value="Concanavalin A-like lectins/glucanases"/>
    <property type="match status" value="1"/>
</dbReference>
<evidence type="ECO:0000313" key="6">
    <source>
        <dbReference type="EMBL" id="GIE05108.1"/>
    </source>
</evidence>
<evidence type="ECO:0000256" key="1">
    <source>
        <dbReference type="ARBA" id="ARBA00007381"/>
    </source>
</evidence>
<keyword evidence="5" id="KW-0143">Chaperone</keyword>
<evidence type="ECO:0000256" key="3">
    <source>
        <dbReference type="ARBA" id="ARBA00022840"/>
    </source>
</evidence>
<protein>
    <recommendedName>
        <fullName evidence="8">Hsp70 protein</fullName>
    </recommendedName>
</protein>
<dbReference type="PRINTS" id="PR00301">
    <property type="entry name" value="HEATSHOCK70"/>
</dbReference>
<evidence type="ECO:0008006" key="8">
    <source>
        <dbReference type="Google" id="ProtNLM"/>
    </source>
</evidence>
<dbReference type="Pfam" id="PF00012">
    <property type="entry name" value="HSP70"/>
    <property type="match status" value="1"/>
</dbReference>
<dbReference type="InterPro" id="IPR018181">
    <property type="entry name" value="Heat_shock_70_CS"/>
</dbReference>
<dbReference type="PANTHER" id="PTHR45639">
    <property type="entry name" value="HSC70CB, ISOFORM G-RELATED"/>
    <property type="match status" value="1"/>
</dbReference>
<keyword evidence="4" id="KW-0346">Stress response</keyword>
<dbReference type="Gene3D" id="3.90.640.10">
    <property type="entry name" value="Actin, Chain A, domain 4"/>
    <property type="match status" value="1"/>
</dbReference>
<dbReference type="InterPro" id="IPR013320">
    <property type="entry name" value="ConA-like_dom_sf"/>
</dbReference>
<keyword evidence="2" id="KW-0547">Nucleotide-binding</keyword>
<dbReference type="PROSITE" id="PS01036">
    <property type="entry name" value="HSP70_3"/>
    <property type="match status" value="1"/>
</dbReference>
<sequence>MTYGLGVDLGTTWTAAAVRRGDVGEVLRLGGRRPEIPSVIFLPESGPIVVGEAATRRGEQQPERLAREFKRRVGDPVPLLVGGSPYSAHALLARQLEHVLSVATTIEQGPPASVVLTCPANWGPYKRDLLEQAARMADAPPVVLRSEPEAAAISYAAGERMSDGDVVAVYDLGGGTFDAAVLRRTAAGFELLGAPEGIEQLGGIDFDEAVFDHVTGVLPAERLSGDDPELVAALARLRRDCVDAKEALSFDTEVMIPVALPGLHTRVRLTRREFEAMIAPPLQETVRALGRALRSAEVAPDRLRAVLLAGGSSRIPLISSLVGTEFGRPVVVDPDPEHSIALGAARLTDVRTPSARPAAAPVPTPVPAAPLPAEPVPLPVPPGPPPTLELAVGRATPAEATEVLPTGPRRNRVRRLVAAAAVLVIAVGVPVAVWQLRDDGGSPAALPSSAAGTPACGFVDDFDGTTLAGAWERNRKDLTIDVSSGVADLTVPDGADIYETNLTAPMLLRPITGDFVLEATVEAAPSVFYQGAGLLLWNGATSYVRMERGFGASGTVGFEYKNGGPHQWVHGTQPDQHPIKTTATRLVLRMKRVGSTVTGSWRPADQTFYTDLATIQMKLPASVRVGVAALNRAQNGAKPTPFRARFDRIALTC</sequence>
<dbReference type="EMBL" id="BOML01000052">
    <property type="protein sequence ID" value="GIE05108.1"/>
    <property type="molecule type" value="Genomic_DNA"/>
</dbReference>
<evidence type="ECO:0000256" key="4">
    <source>
        <dbReference type="ARBA" id="ARBA00023016"/>
    </source>
</evidence>
<dbReference type="InterPro" id="IPR043129">
    <property type="entry name" value="ATPase_NBD"/>
</dbReference>
<gene>
    <name evidence="6" type="ORF">Adu01nite_64580</name>
</gene>
<accession>A0ABQ3Z5J9</accession>
<evidence type="ECO:0000313" key="7">
    <source>
        <dbReference type="Proteomes" id="UP000637628"/>
    </source>
</evidence>
<dbReference type="Gene3D" id="2.60.120.200">
    <property type="match status" value="1"/>
</dbReference>
<dbReference type="Proteomes" id="UP000637628">
    <property type="component" value="Unassembled WGS sequence"/>
</dbReference>
<evidence type="ECO:0000256" key="2">
    <source>
        <dbReference type="ARBA" id="ARBA00022741"/>
    </source>
</evidence>
<reference evidence="6 7" key="1">
    <citation type="submission" date="2021-01" db="EMBL/GenBank/DDBJ databases">
        <title>Whole genome shotgun sequence of Actinoplanes durhamensis NBRC 14914.</title>
        <authorList>
            <person name="Komaki H."/>
            <person name="Tamura T."/>
        </authorList>
    </citation>
    <scope>NUCLEOTIDE SEQUENCE [LARGE SCALE GENOMIC DNA]</scope>
    <source>
        <strain evidence="6 7">NBRC 14914</strain>
    </source>
</reference>
<evidence type="ECO:0000256" key="5">
    <source>
        <dbReference type="ARBA" id="ARBA00023186"/>
    </source>
</evidence>
<comment type="caution">
    <text evidence="6">The sequence shown here is derived from an EMBL/GenBank/DDBJ whole genome shotgun (WGS) entry which is preliminary data.</text>
</comment>
<name>A0ABQ3Z5J9_9ACTN</name>
<organism evidence="6 7">
    <name type="scientific">Paractinoplanes durhamensis</name>
    <dbReference type="NCBI Taxonomy" id="113563"/>
    <lineage>
        <taxon>Bacteria</taxon>
        <taxon>Bacillati</taxon>
        <taxon>Actinomycetota</taxon>
        <taxon>Actinomycetes</taxon>
        <taxon>Micromonosporales</taxon>
        <taxon>Micromonosporaceae</taxon>
        <taxon>Paractinoplanes</taxon>
    </lineage>
</organism>
<dbReference type="RefSeq" id="WP_203732468.1">
    <property type="nucleotide sequence ID" value="NZ_BOML01000052.1"/>
</dbReference>
<proteinExistence type="inferred from homology"/>
<keyword evidence="7" id="KW-1185">Reference proteome</keyword>
<dbReference type="InterPro" id="IPR013126">
    <property type="entry name" value="Hsp_70_fam"/>
</dbReference>
<dbReference type="Gene3D" id="3.30.420.40">
    <property type="match status" value="2"/>
</dbReference>
<comment type="similarity">
    <text evidence="1">Belongs to the heat shock protein 70 family.</text>
</comment>
<dbReference type="SUPFAM" id="SSF53067">
    <property type="entry name" value="Actin-like ATPase domain"/>
    <property type="match status" value="2"/>
</dbReference>